<dbReference type="InterPro" id="IPR035901">
    <property type="entry name" value="GIY-YIG_endonuc_sf"/>
</dbReference>
<proteinExistence type="predicted"/>
<dbReference type="EMBL" id="JASPKZ010000002">
    <property type="protein sequence ID" value="KAJ9601807.1"/>
    <property type="molecule type" value="Genomic_DNA"/>
</dbReference>
<dbReference type="InterPro" id="IPR058912">
    <property type="entry name" value="HTH_animal"/>
</dbReference>
<protein>
    <recommendedName>
        <fullName evidence="1">Helix-turn-helix domain-containing protein</fullName>
    </recommendedName>
</protein>
<sequence>MEVEQEQRLPFLDVLVIRRPEGRLAHTVYRKSTHTDRYLNAASHHHPAQITSVINTLVIRSLRLTDQEHPHEEEKQLKRALLANGYPEHAGKRVFKRARNAPSTSEKKEQTLGTAFLPYVQGTMDKISRVLQKHQIKTIFHSENTISNLLRCDKDRRPLESKGIYEIPCTSCEQTYVGRTNRRISCRIQEHKAAINRQEPTSTLVQHMNQRGHKIDLTGSRTLANIDNETSRIYREAIEIEKRPHSMNTRDDAQRLPSTWKTALAAHHVSPRTAKKI</sequence>
<organism evidence="2 3">
    <name type="scientific">Diploptera punctata</name>
    <name type="common">Pacific beetle cockroach</name>
    <dbReference type="NCBI Taxonomy" id="6984"/>
    <lineage>
        <taxon>Eukaryota</taxon>
        <taxon>Metazoa</taxon>
        <taxon>Ecdysozoa</taxon>
        <taxon>Arthropoda</taxon>
        <taxon>Hexapoda</taxon>
        <taxon>Insecta</taxon>
        <taxon>Pterygota</taxon>
        <taxon>Neoptera</taxon>
        <taxon>Polyneoptera</taxon>
        <taxon>Dictyoptera</taxon>
        <taxon>Blattodea</taxon>
        <taxon>Blaberoidea</taxon>
        <taxon>Blaberidae</taxon>
        <taxon>Diplopterinae</taxon>
        <taxon>Diploptera</taxon>
    </lineage>
</organism>
<dbReference type="Proteomes" id="UP001233999">
    <property type="component" value="Unassembled WGS sequence"/>
</dbReference>
<evidence type="ECO:0000313" key="2">
    <source>
        <dbReference type="EMBL" id="KAJ9601807.1"/>
    </source>
</evidence>
<name>A0AAD8AMG0_DIPPU</name>
<feature type="domain" description="Helix-turn-helix" evidence="1">
    <location>
        <begin position="37"/>
        <end position="92"/>
    </location>
</feature>
<accession>A0AAD8AMG0</accession>
<dbReference type="Pfam" id="PF26215">
    <property type="entry name" value="HTH_animal"/>
    <property type="match status" value="1"/>
</dbReference>
<dbReference type="AlphaFoldDB" id="A0AAD8AMG0"/>
<evidence type="ECO:0000259" key="1">
    <source>
        <dbReference type="Pfam" id="PF26215"/>
    </source>
</evidence>
<keyword evidence="3" id="KW-1185">Reference proteome</keyword>
<reference evidence="2" key="2">
    <citation type="submission" date="2023-05" db="EMBL/GenBank/DDBJ databases">
        <authorList>
            <person name="Fouks B."/>
        </authorList>
    </citation>
    <scope>NUCLEOTIDE SEQUENCE</scope>
    <source>
        <strain evidence="2">Stay&amp;Tobe</strain>
        <tissue evidence="2">Testes</tissue>
    </source>
</reference>
<gene>
    <name evidence="2" type="ORF">L9F63_000035</name>
</gene>
<dbReference type="PANTHER" id="PTHR21301:SF11">
    <property type="entry name" value="GIY-YIG DOMAIN-CONTAINING PROTEIN"/>
    <property type="match status" value="1"/>
</dbReference>
<dbReference type="Gene3D" id="3.40.1440.10">
    <property type="entry name" value="GIY-YIG endonuclease"/>
    <property type="match status" value="1"/>
</dbReference>
<reference evidence="2" key="1">
    <citation type="journal article" date="2023" name="IScience">
        <title>Live-bearing cockroach genome reveals convergent evolutionary mechanisms linked to viviparity in insects and beyond.</title>
        <authorList>
            <person name="Fouks B."/>
            <person name="Harrison M.C."/>
            <person name="Mikhailova A.A."/>
            <person name="Marchal E."/>
            <person name="English S."/>
            <person name="Carruthers M."/>
            <person name="Jennings E.C."/>
            <person name="Chiamaka E.L."/>
            <person name="Frigard R.A."/>
            <person name="Pippel M."/>
            <person name="Attardo G.M."/>
            <person name="Benoit J.B."/>
            <person name="Bornberg-Bauer E."/>
            <person name="Tobe S.S."/>
        </authorList>
    </citation>
    <scope>NUCLEOTIDE SEQUENCE</scope>
    <source>
        <strain evidence="2">Stay&amp;Tobe</strain>
    </source>
</reference>
<dbReference type="PANTHER" id="PTHR21301">
    <property type="entry name" value="REVERSE TRANSCRIPTASE"/>
    <property type="match status" value="1"/>
</dbReference>
<comment type="caution">
    <text evidence="2">The sequence shown here is derived from an EMBL/GenBank/DDBJ whole genome shotgun (WGS) entry which is preliminary data.</text>
</comment>
<evidence type="ECO:0000313" key="3">
    <source>
        <dbReference type="Proteomes" id="UP001233999"/>
    </source>
</evidence>